<keyword evidence="4" id="KW-1185">Reference proteome</keyword>
<evidence type="ECO:0000256" key="2">
    <source>
        <dbReference type="ARBA" id="ARBA00023239"/>
    </source>
</evidence>
<dbReference type="Proteomes" id="UP000623129">
    <property type="component" value="Unassembled WGS sequence"/>
</dbReference>
<accession>A0A833QBW2</accession>
<evidence type="ECO:0000256" key="1">
    <source>
        <dbReference type="ARBA" id="ARBA00022723"/>
    </source>
</evidence>
<dbReference type="EMBL" id="SWLB01000125">
    <property type="protein sequence ID" value="KAF3320148.1"/>
    <property type="molecule type" value="Genomic_DNA"/>
</dbReference>
<dbReference type="GO" id="GO:0004419">
    <property type="term" value="F:hydroxymethylglutaryl-CoA lyase activity"/>
    <property type="evidence" value="ECO:0007669"/>
    <property type="project" value="TreeGrafter"/>
</dbReference>
<evidence type="ECO:0000313" key="4">
    <source>
        <dbReference type="Proteomes" id="UP000623129"/>
    </source>
</evidence>
<gene>
    <name evidence="3" type="ORF">FCM35_KLT22252</name>
</gene>
<keyword evidence="2 3" id="KW-0456">Lyase</keyword>
<dbReference type="OrthoDB" id="1905920at2759"/>
<sequence length="79" mass="8569">MGLGSVALVLFHVPATRQPMGQVWSSVAELGGYPYTKGASGNVATEDVVLHAQRIRDQTNVDMGKLMVAGEFIFRHLIQ</sequence>
<dbReference type="GO" id="GO:0046951">
    <property type="term" value="P:ketone body biosynthetic process"/>
    <property type="evidence" value="ECO:0007669"/>
    <property type="project" value="TreeGrafter"/>
</dbReference>
<dbReference type="PANTHER" id="PTHR42738:SF7">
    <property type="entry name" value="HYDROXYMETHYLGLUTARYL-COA LYASE"/>
    <property type="match status" value="1"/>
</dbReference>
<protein>
    <submittedName>
        <fullName evidence="3">Hydroxymethylglutaryl-CoA lyase</fullName>
    </submittedName>
</protein>
<reference evidence="3" key="1">
    <citation type="submission" date="2020-01" db="EMBL/GenBank/DDBJ databases">
        <title>Genome sequence of Kobresia littledalei, the first chromosome-level genome in the family Cyperaceae.</title>
        <authorList>
            <person name="Qu G."/>
        </authorList>
    </citation>
    <scope>NUCLEOTIDE SEQUENCE</scope>
    <source>
        <strain evidence="3">C.B.Clarke</strain>
        <tissue evidence="3">Leaf</tissue>
    </source>
</reference>
<evidence type="ECO:0000313" key="3">
    <source>
        <dbReference type="EMBL" id="KAF3320148.1"/>
    </source>
</evidence>
<proteinExistence type="predicted"/>
<dbReference type="InterPro" id="IPR043594">
    <property type="entry name" value="HMGL"/>
</dbReference>
<dbReference type="InterPro" id="IPR013785">
    <property type="entry name" value="Aldolase_TIM"/>
</dbReference>
<dbReference type="PANTHER" id="PTHR42738">
    <property type="entry name" value="HYDROXYMETHYLGLUTARYL-COA LYASE"/>
    <property type="match status" value="1"/>
</dbReference>
<keyword evidence="1" id="KW-0479">Metal-binding</keyword>
<dbReference type="Gene3D" id="3.20.20.70">
    <property type="entry name" value="Aldolase class I"/>
    <property type="match status" value="1"/>
</dbReference>
<dbReference type="AlphaFoldDB" id="A0A833QBW2"/>
<dbReference type="GO" id="GO:0046872">
    <property type="term" value="F:metal ion binding"/>
    <property type="evidence" value="ECO:0007669"/>
    <property type="project" value="UniProtKB-KW"/>
</dbReference>
<name>A0A833QBW2_9POAL</name>
<comment type="caution">
    <text evidence="3">The sequence shown here is derived from an EMBL/GenBank/DDBJ whole genome shotgun (WGS) entry which is preliminary data.</text>
</comment>
<dbReference type="GO" id="GO:0006552">
    <property type="term" value="P:L-leucine catabolic process"/>
    <property type="evidence" value="ECO:0007669"/>
    <property type="project" value="TreeGrafter"/>
</dbReference>
<organism evidence="3 4">
    <name type="scientific">Carex littledalei</name>
    <dbReference type="NCBI Taxonomy" id="544730"/>
    <lineage>
        <taxon>Eukaryota</taxon>
        <taxon>Viridiplantae</taxon>
        <taxon>Streptophyta</taxon>
        <taxon>Embryophyta</taxon>
        <taxon>Tracheophyta</taxon>
        <taxon>Spermatophyta</taxon>
        <taxon>Magnoliopsida</taxon>
        <taxon>Liliopsida</taxon>
        <taxon>Poales</taxon>
        <taxon>Cyperaceae</taxon>
        <taxon>Cyperoideae</taxon>
        <taxon>Cariceae</taxon>
        <taxon>Carex</taxon>
        <taxon>Carex subgen. Euthyceras</taxon>
    </lineage>
</organism>